<dbReference type="EMBL" id="BARW01028394">
    <property type="protein sequence ID" value="GAJ12428.1"/>
    <property type="molecule type" value="Genomic_DNA"/>
</dbReference>
<reference evidence="1" key="1">
    <citation type="journal article" date="2014" name="Front. Microbiol.">
        <title>High frequency of phylogenetically diverse reductive dehalogenase-homologous genes in deep subseafloor sedimentary metagenomes.</title>
        <authorList>
            <person name="Kawai M."/>
            <person name="Futagami T."/>
            <person name="Toyoda A."/>
            <person name="Takaki Y."/>
            <person name="Nishi S."/>
            <person name="Hori S."/>
            <person name="Arai W."/>
            <person name="Tsubouchi T."/>
            <person name="Morono Y."/>
            <person name="Uchiyama I."/>
            <person name="Ito T."/>
            <person name="Fujiyama A."/>
            <person name="Inagaki F."/>
            <person name="Takami H."/>
        </authorList>
    </citation>
    <scope>NUCLEOTIDE SEQUENCE</scope>
    <source>
        <strain evidence="1">Expedition CK06-06</strain>
    </source>
</reference>
<evidence type="ECO:0000313" key="1">
    <source>
        <dbReference type="EMBL" id="GAJ12428.1"/>
    </source>
</evidence>
<comment type="caution">
    <text evidence="1">The sequence shown here is derived from an EMBL/GenBank/DDBJ whole genome shotgun (WGS) entry which is preliminary data.</text>
</comment>
<dbReference type="AlphaFoldDB" id="X1U4C5"/>
<feature type="non-terminal residue" evidence="1">
    <location>
        <position position="1"/>
    </location>
</feature>
<gene>
    <name evidence="1" type="ORF">S12H4_45850</name>
</gene>
<protein>
    <submittedName>
        <fullName evidence="1">Uncharacterized protein</fullName>
    </submittedName>
</protein>
<sequence>HRLSEVHGTTNVPFAVHRVTDLIDSTFHLDSLPVFGWIHSIVLAFGTRLYLQAEIELSAIAGDDFQELEDCLRPKGGLAEKSEEIALSWWSFLSGHSLPQSASAYETALV</sequence>
<name>X1U4C5_9ZZZZ</name>
<accession>X1U4C5</accession>
<proteinExistence type="predicted"/>
<organism evidence="1">
    <name type="scientific">marine sediment metagenome</name>
    <dbReference type="NCBI Taxonomy" id="412755"/>
    <lineage>
        <taxon>unclassified sequences</taxon>
        <taxon>metagenomes</taxon>
        <taxon>ecological metagenomes</taxon>
    </lineage>
</organism>